<feature type="binding site" evidence="9">
    <location>
        <position position="370"/>
    </location>
    <ligand>
        <name>Mg(2+)</name>
        <dbReference type="ChEBI" id="CHEBI:18420"/>
    </ligand>
</feature>
<keyword evidence="7 9" id="KW-0067">ATP-binding</keyword>
<dbReference type="GO" id="GO:0005829">
    <property type="term" value="C:cytosol"/>
    <property type="evidence" value="ECO:0007669"/>
    <property type="project" value="TreeGrafter"/>
</dbReference>
<feature type="binding site" evidence="9">
    <location>
        <begin position="276"/>
        <end position="278"/>
    </location>
    <ligand>
        <name>ATP</name>
        <dbReference type="ChEBI" id="CHEBI:30616"/>
    </ligand>
</feature>
<name>A0A2T0RNC3_9RHOB</name>
<feature type="binding site" evidence="9">
    <location>
        <begin position="321"/>
        <end position="325"/>
    </location>
    <ligand>
        <name>ATP</name>
        <dbReference type="ChEBI" id="CHEBI:30616"/>
    </ligand>
</feature>
<dbReference type="AlphaFoldDB" id="A0A2T0RNC3"/>
<keyword evidence="2 9" id="KW-0963">Cytoplasm</keyword>
<dbReference type="PRINTS" id="PR00471">
    <property type="entry name" value="ACETATEKNASE"/>
</dbReference>
<evidence type="ECO:0000256" key="8">
    <source>
        <dbReference type="ARBA" id="ARBA00022842"/>
    </source>
</evidence>
<feature type="active site" description="Proton donor/acceptor" evidence="9">
    <location>
        <position position="144"/>
    </location>
</feature>
<dbReference type="InterPro" id="IPR004372">
    <property type="entry name" value="Ac/propionate_kinase"/>
</dbReference>
<comment type="catalytic activity">
    <reaction evidence="9">
        <text>acetate + ATP = acetyl phosphate + ADP</text>
        <dbReference type="Rhea" id="RHEA:11352"/>
        <dbReference type="ChEBI" id="CHEBI:22191"/>
        <dbReference type="ChEBI" id="CHEBI:30089"/>
        <dbReference type="ChEBI" id="CHEBI:30616"/>
        <dbReference type="ChEBI" id="CHEBI:456216"/>
        <dbReference type="EC" id="2.7.2.1"/>
    </reaction>
</comment>
<dbReference type="HAMAP" id="MF_00020">
    <property type="entry name" value="Acetate_kinase"/>
    <property type="match status" value="1"/>
</dbReference>
<keyword evidence="8 9" id="KW-0460">Magnesium</keyword>
<evidence type="ECO:0000256" key="4">
    <source>
        <dbReference type="ARBA" id="ARBA00022723"/>
    </source>
</evidence>
<feature type="binding site" evidence="9">
    <location>
        <begin position="202"/>
        <end position="206"/>
    </location>
    <ligand>
        <name>ATP</name>
        <dbReference type="ChEBI" id="CHEBI:30616"/>
    </ligand>
</feature>
<dbReference type="InterPro" id="IPR023865">
    <property type="entry name" value="Aliphatic_acid_kinase_CS"/>
</dbReference>
<feature type="binding site" evidence="9">
    <location>
        <position position="87"/>
    </location>
    <ligand>
        <name>substrate</name>
    </ligand>
</feature>
<evidence type="ECO:0000256" key="2">
    <source>
        <dbReference type="ARBA" id="ARBA00022490"/>
    </source>
</evidence>
<keyword evidence="3 9" id="KW-0808">Transferase</keyword>
<evidence type="ECO:0000313" key="12">
    <source>
        <dbReference type="Proteomes" id="UP000239480"/>
    </source>
</evidence>
<dbReference type="UniPathway" id="UPA00340">
    <property type="reaction ID" value="UER00458"/>
</dbReference>
<feature type="site" description="Transition state stabilizer" evidence="9">
    <location>
        <position position="235"/>
    </location>
</feature>
<comment type="cofactor">
    <cofactor evidence="9">
        <name>Mg(2+)</name>
        <dbReference type="ChEBI" id="CHEBI:18420"/>
    </cofactor>
    <cofactor evidence="9">
        <name>Mn(2+)</name>
        <dbReference type="ChEBI" id="CHEBI:29035"/>
    </cofactor>
    <text evidence="9">Mg(2+). Can also accept Mn(2+).</text>
</comment>
<protein>
    <recommendedName>
        <fullName evidence="9">Acetate kinase</fullName>
        <ecNumber evidence="9">2.7.2.1</ecNumber>
    </recommendedName>
    <alternativeName>
        <fullName evidence="9">Acetokinase</fullName>
    </alternativeName>
</protein>
<comment type="function">
    <text evidence="9">Catalyzes the formation of acetyl phosphate from acetate and ATP. Can also catalyze the reverse reaction.</text>
</comment>
<accession>A0A2T0RNC3</accession>
<dbReference type="Pfam" id="PF00871">
    <property type="entry name" value="Acetate_kinase"/>
    <property type="match status" value="1"/>
</dbReference>
<keyword evidence="6 9" id="KW-0418">Kinase</keyword>
<feature type="site" description="Transition state stabilizer" evidence="9">
    <location>
        <position position="175"/>
    </location>
</feature>
<evidence type="ECO:0000256" key="10">
    <source>
        <dbReference type="RuleBase" id="RU003835"/>
    </source>
</evidence>
<dbReference type="PANTHER" id="PTHR21060">
    <property type="entry name" value="ACETATE KINASE"/>
    <property type="match status" value="1"/>
</dbReference>
<dbReference type="GO" id="GO:0005524">
    <property type="term" value="F:ATP binding"/>
    <property type="evidence" value="ECO:0007669"/>
    <property type="project" value="UniProtKB-KW"/>
</dbReference>
<dbReference type="GO" id="GO:0006085">
    <property type="term" value="P:acetyl-CoA biosynthetic process"/>
    <property type="evidence" value="ECO:0007669"/>
    <property type="project" value="UniProtKB-UniRule"/>
</dbReference>
<comment type="pathway">
    <text evidence="9">Metabolic intermediate biosynthesis; acetyl-CoA biosynthesis; acetyl-CoA from acetate: step 1/2.</text>
</comment>
<evidence type="ECO:0000256" key="9">
    <source>
        <dbReference type="HAMAP-Rule" id="MF_00020"/>
    </source>
</evidence>
<evidence type="ECO:0000256" key="3">
    <source>
        <dbReference type="ARBA" id="ARBA00022679"/>
    </source>
</evidence>
<dbReference type="Gene3D" id="3.30.420.40">
    <property type="match status" value="2"/>
</dbReference>
<reference evidence="11 12" key="1">
    <citation type="submission" date="2018-03" db="EMBL/GenBank/DDBJ databases">
        <title>Genomic Encyclopedia of Archaeal and Bacterial Type Strains, Phase II (KMG-II): from individual species to whole genera.</title>
        <authorList>
            <person name="Goeker M."/>
        </authorList>
    </citation>
    <scope>NUCLEOTIDE SEQUENCE [LARGE SCALE GENOMIC DNA]</scope>
    <source>
        <strain evidence="11 12">DSM 29328</strain>
    </source>
</reference>
<dbReference type="Proteomes" id="UP000239480">
    <property type="component" value="Unassembled WGS sequence"/>
</dbReference>
<dbReference type="SUPFAM" id="SSF53067">
    <property type="entry name" value="Actin-like ATPase domain"/>
    <property type="match status" value="2"/>
</dbReference>
<gene>
    <name evidence="9" type="primary">ackA</name>
    <name evidence="11" type="ORF">CLV78_106154</name>
</gene>
<dbReference type="GO" id="GO:0008776">
    <property type="term" value="F:acetate kinase activity"/>
    <property type="evidence" value="ECO:0007669"/>
    <property type="project" value="UniProtKB-UniRule"/>
</dbReference>
<dbReference type="EC" id="2.7.2.1" evidence="9"/>
<dbReference type="GO" id="GO:0006083">
    <property type="term" value="P:acetate metabolic process"/>
    <property type="evidence" value="ECO:0007669"/>
    <property type="project" value="TreeGrafter"/>
</dbReference>
<comment type="subcellular location">
    <subcellularLocation>
        <location evidence="9">Cytoplasm</location>
    </subcellularLocation>
</comment>
<evidence type="ECO:0000256" key="1">
    <source>
        <dbReference type="ARBA" id="ARBA00008748"/>
    </source>
</evidence>
<dbReference type="InterPro" id="IPR000890">
    <property type="entry name" value="Aliphatic_acid_kin_short-chain"/>
</dbReference>
<dbReference type="NCBIfam" id="TIGR00016">
    <property type="entry name" value="ackA"/>
    <property type="match status" value="1"/>
</dbReference>
<dbReference type="EMBL" id="PVTD01000006">
    <property type="protein sequence ID" value="PRY22613.1"/>
    <property type="molecule type" value="Genomic_DNA"/>
</dbReference>
<organism evidence="11 12">
    <name type="scientific">Aliiruegeria haliotis</name>
    <dbReference type="NCBI Taxonomy" id="1280846"/>
    <lineage>
        <taxon>Bacteria</taxon>
        <taxon>Pseudomonadati</taxon>
        <taxon>Pseudomonadota</taxon>
        <taxon>Alphaproteobacteria</taxon>
        <taxon>Rhodobacterales</taxon>
        <taxon>Roseobacteraceae</taxon>
        <taxon>Aliiruegeria</taxon>
    </lineage>
</organism>
<comment type="caution">
    <text evidence="11">The sequence shown here is derived from an EMBL/GenBank/DDBJ whole genome shotgun (WGS) entry which is preliminary data.</text>
</comment>
<keyword evidence="12" id="KW-1185">Reference proteome</keyword>
<evidence type="ECO:0000256" key="7">
    <source>
        <dbReference type="ARBA" id="ARBA00022840"/>
    </source>
</evidence>
<dbReference type="PIRSF" id="PIRSF000722">
    <property type="entry name" value="Acetate_prop_kin"/>
    <property type="match status" value="1"/>
</dbReference>
<evidence type="ECO:0000256" key="5">
    <source>
        <dbReference type="ARBA" id="ARBA00022741"/>
    </source>
</evidence>
<dbReference type="RefSeq" id="WP_106205685.1">
    <property type="nucleotide sequence ID" value="NZ_PVTD01000006.1"/>
</dbReference>
<comment type="similarity">
    <text evidence="1 9 10">Belongs to the acetokinase family.</text>
</comment>
<dbReference type="GO" id="GO:0000287">
    <property type="term" value="F:magnesium ion binding"/>
    <property type="evidence" value="ECO:0007669"/>
    <property type="project" value="UniProtKB-UniRule"/>
</dbReference>
<dbReference type="InterPro" id="IPR043129">
    <property type="entry name" value="ATPase_NBD"/>
</dbReference>
<evidence type="ECO:0000256" key="6">
    <source>
        <dbReference type="ARBA" id="ARBA00022777"/>
    </source>
</evidence>
<keyword evidence="5 9" id="KW-0547">Nucleotide-binding</keyword>
<proteinExistence type="inferred from homology"/>
<dbReference type="OrthoDB" id="9802453at2"/>
<dbReference type="PANTHER" id="PTHR21060:SF21">
    <property type="entry name" value="ACETATE KINASE"/>
    <property type="match status" value="1"/>
</dbReference>
<comment type="subunit">
    <text evidence="9">Homodimer.</text>
</comment>
<evidence type="ECO:0000313" key="11">
    <source>
        <dbReference type="EMBL" id="PRY22613.1"/>
    </source>
</evidence>
<dbReference type="PROSITE" id="PS01075">
    <property type="entry name" value="ACETATE_KINASE_1"/>
    <property type="match status" value="1"/>
</dbReference>
<feature type="binding site" evidence="9">
    <location>
        <position position="15"/>
    </location>
    <ligand>
        <name>ATP</name>
        <dbReference type="ChEBI" id="CHEBI:30616"/>
    </ligand>
</feature>
<keyword evidence="4 9" id="KW-0479">Metal-binding</keyword>
<sequence length="383" mass="40313">MSAILTLNAGSSSIKYSVYLTGNGEPEEIASGQIDGIGPDAKLILKYKGETTETALGQADHTTGLKAVLEALKPILGETEVAGVGHRIVHGGPDYSEPVAIDEEILENLAGLAKLAPLHQPHNIAAIRAAMVAFPGAVQVGCFDTAFHRSHDWVNDVYALPKAYYEEGVRRYGFHGLSYDYITGHVAETMPELADARIVIAHLGNGASMTAVRGRKAVSSTLGFSAMDGVPMGTRCGQLDPGIILYLLDKGMSAQEISDLLYKESGMKGLSGLTHDMRTIQDSDLPDAKAALEYYIARVTREVGALAAANAGIDALIFTGGVGEHSQIVRRGVCANLGFLGIAIDEAANSASAQVISTGPVKVMVIATDEERVIARAVAAKID</sequence>
<feature type="binding site" evidence="9">
    <location>
        <position position="8"/>
    </location>
    <ligand>
        <name>Mg(2+)</name>
        <dbReference type="ChEBI" id="CHEBI:18420"/>
    </ligand>
</feature>